<dbReference type="CDD" id="cd18773">
    <property type="entry name" value="PDC1_HK_sensor"/>
    <property type="match status" value="1"/>
</dbReference>
<dbReference type="Gene3D" id="3.30.565.10">
    <property type="entry name" value="Histidine kinase-like ATPase, C-terminal domain"/>
    <property type="match status" value="1"/>
</dbReference>
<evidence type="ECO:0000256" key="3">
    <source>
        <dbReference type="ARBA" id="ARBA00022553"/>
    </source>
</evidence>
<dbReference type="GO" id="GO:0004673">
    <property type="term" value="F:protein histidine kinase activity"/>
    <property type="evidence" value="ECO:0007669"/>
    <property type="project" value="UniProtKB-EC"/>
</dbReference>
<feature type="domain" description="Signal transduction histidine kinase HWE region" evidence="9">
    <location>
        <begin position="361"/>
        <end position="441"/>
    </location>
</feature>
<proteinExistence type="predicted"/>
<keyword evidence="4" id="KW-0808">Transferase</keyword>
<evidence type="ECO:0000313" key="10">
    <source>
        <dbReference type="EMBL" id="GEO18656.1"/>
    </source>
</evidence>
<dbReference type="InterPro" id="IPR011102">
    <property type="entry name" value="Sig_transdc_His_kinase_HWE"/>
</dbReference>
<evidence type="ECO:0000256" key="7">
    <source>
        <dbReference type="ARBA" id="ARBA00022840"/>
    </source>
</evidence>
<evidence type="ECO:0000256" key="4">
    <source>
        <dbReference type="ARBA" id="ARBA00022679"/>
    </source>
</evidence>
<evidence type="ECO:0000313" key="11">
    <source>
        <dbReference type="Proteomes" id="UP000321085"/>
    </source>
</evidence>
<feature type="transmembrane region" description="Helical" evidence="8">
    <location>
        <begin position="278"/>
        <end position="299"/>
    </location>
</feature>
<dbReference type="EC" id="2.7.13.3" evidence="2"/>
<evidence type="ECO:0000259" key="9">
    <source>
        <dbReference type="SMART" id="SM00911"/>
    </source>
</evidence>
<dbReference type="CDD" id="cd18774">
    <property type="entry name" value="PDC2_HK_sensor"/>
    <property type="match status" value="1"/>
</dbReference>
<dbReference type="SMART" id="SM00911">
    <property type="entry name" value="HWE_HK"/>
    <property type="match status" value="1"/>
</dbReference>
<evidence type="ECO:0000256" key="1">
    <source>
        <dbReference type="ARBA" id="ARBA00000085"/>
    </source>
</evidence>
<feature type="transmembrane region" description="Helical" evidence="8">
    <location>
        <begin position="12"/>
        <end position="34"/>
    </location>
</feature>
<keyword evidence="8" id="KW-0812">Transmembrane</keyword>
<dbReference type="PANTHER" id="PTHR41523:SF7">
    <property type="entry name" value="HISTIDINE KINASE"/>
    <property type="match status" value="1"/>
</dbReference>
<organism evidence="10 11">
    <name type="scientific">Microvirga aerophila</name>
    <dbReference type="NCBI Taxonomy" id="670291"/>
    <lineage>
        <taxon>Bacteria</taxon>
        <taxon>Pseudomonadati</taxon>
        <taxon>Pseudomonadota</taxon>
        <taxon>Alphaproteobacteria</taxon>
        <taxon>Hyphomicrobiales</taxon>
        <taxon>Methylobacteriaceae</taxon>
        <taxon>Microvirga</taxon>
    </lineage>
</organism>
<evidence type="ECO:0000256" key="6">
    <source>
        <dbReference type="ARBA" id="ARBA00022777"/>
    </source>
</evidence>
<dbReference type="EMBL" id="BJYU01000222">
    <property type="protein sequence ID" value="GEO18656.1"/>
    <property type="molecule type" value="Genomic_DNA"/>
</dbReference>
<comment type="catalytic activity">
    <reaction evidence="1">
        <text>ATP + protein L-histidine = ADP + protein N-phospho-L-histidine.</text>
        <dbReference type="EC" id="2.7.13.3"/>
    </reaction>
</comment>
<keyword evidence="8" id="KW-0472">Membrane</keyword>
<comment type="caution">
    <text evidence="10">The sequence shown here is derived from an EMBL/GenBank/DDBJ whole genome shotgun (WGS) entry which is preliminary data.</text>
</comment>
<keyword evidence="6 10" id="KW-0418">Kinase</keyword>
<dbReference type="InterPro" id="IPR036890">
    <property type="entry name" value="HATPase_C_sf"/>
</dbReference>
<name>A0A512C377_9HYPH</name>
<keyword evidence="7" id="KW-0067">ATP-binding</keyword>
<keyword evidence="11" id="KW-1185">Reference proteome</keyword>
<gene>
    <name evidence="10" type="ORF">MAE02_63520</name>
</gene>
<dbReference type="GO" id="GO:0005524">
    <property type="term" value="F:ATP binding"/>
    <property type="evidence" value="ECO:0007669"/>
    <property type="project" value="UniProtKB-KW"/>
</dbReference>
<keyword evidence="5" id="KW-0547">Nucleotide-binding</keyword>
<evidence type="ECO:0000256" key="5">
    <source>
        <dbReference type="ARBA" id="ARBA00022741"/>
    </source>
</evidence>
<sequence length="560" mass="61454">MLRPRSITGHLRLYALALTFPILLASSFIGWAYLRQEGQRINSLAERQAQAVALQIDSRLAAFQATLNVFSASPTLLEGDMDDFRSRPEQTDHPSDVWFTVRDENGQQLLNTTAPRGARLPAFLGRGDPVIFTEGRSYTSDLIWAPVTNQWAVTLSVPVRVPAVTGKVRFALTTGVPAAYFRKPLEDVPQGWIAAINDREGKILARSTAHDQSVGKPMARSGWEITKDVPPGQGGLWQDVYTLEGTKVVGAYHRMASTGWLIGVSALPEVYEAPRRNIIGIGLTLLWMALLLALALASLMGQRITKAINVLQAKAAAMRDMKVIDVSRTSLDEVNTVAAIMRNTAQILRKRQDQQTILIQELNHRVKNTLATIQAISRMTIRNSHDMAAFEQAFSARLLALSSTHNLLTESAWSGVELRELLTKELEPFRGGPHLLLSGPAVTLTSKVAIALGMAIHEMATNATKHGAFRAGGGSVRISWSVSDGNLTLKWQERCGHPIVPPSRQGFGSRLIRQTIVRELQGTVDMIYNNNGLQATFTIHLSVDDNIKDQAEAGVDMEPV</sequence>
<protein>
    <recommendedName>
        <fullName evidence="2">histidine kinase</fullName>
        <ecNumber evidence="2">2.7.13.3</ecNumber>
    </recommendedName>
</protein>
<accession>A0A512C377</accession>
<dbReference type="PANTHER" id="PTHR41523">
    <property type="entry name" value="TWO-COMPONENT SYSTEM SENSOR PROTEIN"/>
    <property type="match status" value="1"/>
</dbReference>
<evidence type="ECO:0000256" key="2">
    <source>
        <dbReference type="ARBA" id="ARBA00012438"/>
    </source>
</evidence>
<evidence type="ECO:0000256" key="8">
    <source>
        <dbReference type="SAM" id="Phobius"/>
    </source>
</evidence>
<reference evidence="10 11" key="1">
    <citation type="submission" date="2019-07" db="EMBL/GenBank/DDBJ databases">
        <title>Whole genome shotgun sequence of Microvirga aerophila NBRC 106136.</title>
        <authorList>
            <person name="Hosoyama A."/>
            <person name="Uohara A."/>
            <person name="Ohji S."/>
            <person name="Ichikawa N."/>
        </authorList>
    </citation>
    <scope>NUCLEOTIDE SEQUENCE [LARGE SCALE GENOMIC DNA]</scope>
    <source>
        <strain evidence="10 11">NBRC 106136</strain>
    </source>
</reference>
<dbReference type="Pfam" id="PF07536">
    <property type="entry name" value="HWE_HK"/>
    <property type="match status" value="1"/>
</dbReference>
<dbReference type="AlphaFoldDB" id="A0A512C377"/>
<keyword evidence="3" id="KW-0597">Phosphoprotein</keyword>
<dbReference type="Proteomes" id="UP000321085">
    <property type="component" value="Unassembled WGS sequence"/>
</dbReference>
<keyword evidence="8" id="KW-1133">Transmembrane helix</keyword>